<protein>
    <submittedName>
        <fullName evidence="1">Uncharacterized protein</fullName>
    </submittedName>
</protein>
<organism evidence="1 2">
    <name type="scientific">Eruca vesicaria subsp. sativa</name>
    <name type="common">Garden rocket</name>
    <name type="synonym">Eruca sativa</name>
    <dbReference type="NCBI Taxonomy" id="29727"/>
    <lineage>
        <taxon>Eukaryota</taxon>
        <taxon>Viridiplantae</taxon>
        <taxon>Streptophyta</taxon>
        <taxon>Embryophyta</taxon>
        <taxon>Tracheophyta</taxon>
        <taxon>Spermatophyta</taxon>
        <taxon>Magnoliopsida</taxon>
        <taxon>eudicotyledons</taxon>
        <taxon>Gunneridae</taxon>
        <taxon>Pentapetalae</taxon>
        <taxon>rosids</taxon>
        <taxon>malvids</taxon>
        <taxon>Brassicales</taxon>
        <taxon>Brassicaceae</taxon>
        <taxon>Brassiceae</taxon>
        <taxon>Eruca</taxon>
    </lineage>
</organism>
<gene>
    <name evidence="1" type="ORF">ERUC_LOCUS22651</name>
</gene>
<evidence type="ECO:0000313" key="2">
    <source>
        <dbReference type="Proteomes" id="UP001642260"/>
    </source>
</evidence>
<dbReference type="AlphaFoldDB" id="A0ABC8KHB9"/>
<name>A0ABC8KHB9_ERUVS</name>
<dbReference type="EMBL" id="CAKOAT010223155">
    <property type="protein sequence ID" value="CAH8356896.1"/>
    <property type="molecule type" value="Genomic_DNA"/>
</dbReference>
<keyword evidence="2" id="KW-1185">Reference proteome</keyword>
<comment type="caution">
    <text evidence="1">The sequence shown here is derived from an EMBL/GenBank/DDBJ whole genome shotgun (WGS) entry which is preliminary data.</text>
</comment>
<proteinExistence type="predicted"/>
<dbReference type="Proteomes" id="UP001642260">
    <property type="component" value="Unassembled WGS sequence"/>
</dbReference>
<sequence>MVDENFPKFILLALTDADFCDTTKCLAKQGSTIFLAKNENDDGIIFYAPRYVGVSITYNWRCMLSEYGRLYQAADWTWKITTRELGFDIELVLKQENSENVIAQKHMHIFAPRTRFDVVQVALLLSQVSPP</sequence>
<reference evidence="1 2" key="1">
    <citation type="submission" date="2022-03" db="EMBL/GenBank/DDBJ databases">
        <authorList>
            <person name="Macdonald S."/>
            <person name="Ahmed S."/>
            <person name="Newling K."/>
        </authorList>
    </citation>
    <scope>NUCLEOTIDE SEQUENCE [LARGE SCALE GENOMIC DNA]</scope>
</reference>
<accession>A0ABC8KHB9</accession>
<evidence type="ECO:0000313" key="1">
    <source>
        <dbReference type="EMBL" id="CAH8356896.1"/>
    </source>
</evidence>